<dbReference type="EMBL" id="CAJVPT010045063">
    <property type="protein sequence ID" value="CAG8735516.1"/>
    <property type="molecule type" value="Genomic_DNA"/>
</dbReference>
<proteinExistence type="predicted"/>
<evidence type="ECO:0000313" key="1">
    <source>
        <dbReference type="EMBL" id="CAG8735516.1"/>
    </source>
</evidence>
<protein>
    <submittedName>
        <fullName evidence="1">2328_t:CDS:1</fullName>
    </submittedName>
</protein>
<gene>
    <name evidence="1" type="ORF">ACOLOM_LOCUS11892</name>
</gene>
<evidence type="ECO:0000313" key="2">
    <source>
        <dbReference type="Proteomes" id="UP000789525"/>
    </source>
</evidence>
<accession>A0ACA9Q6A2</accession>
<comment type="caution">
    <text evidence="1">The sequence shown here is derived from an EMBL/GenBank/DDBJ whole genome shotgun (WGS) entry which is preliminary data.</text>
</comment>
<name>A0ACA9Q6A2_9GLOM</name>
<organism evidence="1 2">
    <name type="scientific">Acaulospora colombiana</name>
    <dbReference type="NCBI Taxonomy" id="27376"/>
    <lineage>
        <taxon>Eukaryota</taxon>
        <taxon>Fungi</taxon>
        <taxon>Fungi incertae sedis</taxon>
        <taxon>Mucoromycota</taxon>
        <taxon>Glomeromycotina</taxon>
        <taxon>Glomeromycetes</taxon>
        <taxon>Diversisporales</taxon>
        <taxon>Acaulosporaceae</taxon>
        <taxon>Acaulospora</taxon>
    </lineage>
</organism>
<keyword evidence="2" id="KW-1185">Reference proteome</keyword>
<sequence>MNRLQRCRYRYRKELERMVHKSGQASTTGKFQRGEPHESSQKKTVSEETAMDSSSGTITLDESIAGEQISVERKDNDSDGGERKEACRGARGVVATRVQLSRGFRSGPVDQPVEEYPESGARSLNGVNRYHERNVTKDSQSFVGSSRPADGSGGSVGP</sequence>
<reference evidence="1" key="1">
    <citation type="submission" date="2021-06" db="EMBL/GenBank/DDBJ databases">
        <authorList>
            <person name="Kallberg Y."/>
            <person name="Tangrot J."/>
            <person name="Rosling A."/>
        </authorList>
    </citation>
    <scope>NUCLEOTIDE SEQUENCE</scope>
    <source>
        <strain evidence="1">CL356</strain>
    </source>
</reference>
<dbReference type="Proteomes" id="UP000789525">
    <property type="component" value="Unassembled WGS sequence"/>
</dbReference>